<dbReference type="EMBL" id="MU004241">
    <property type="protein sequence ID" value="KAF2664887.1"/>
    <property type="molecule type" value="Genomic_DNA"/>
</dbReference>
<name>A0A6A6U0D2_9PEZI</name>
<feature type="compositionally biased region" description="Low complexity" evidence="1">
    <location>
        <begin position="542"/>
        <end position="554"/>
    </location>
</feature>
<feature type="compositionally biased region" description="Basic and acidic residues" evidence="1">
    <location>
        <begin position="377"/>
        <end position="389"/>
    </location>
</feature>
<feature type="compositionally biased region" description="Basic and acidic residues" evidence="1">
    <location>
        <begin position="647"/>
        <end position="663"/>
    </location>
</feature>
<sequence>MPSRIWLDGTDPNGPRVLRDDKPSTLPIAPPIIPTRHSPALSSTSDANSHATRTPKSRPRPTRRGKSDSRTNSQDPQVISTLIDSFATISFPDTFPDSRPAPRAQKPQRTQAWLRGRSSTPVVKHSKSFDSFASAHAAAHEYVALALKDNLGGIDDAAEPPVVRTAKHPSSFGQTTPHKLKKSGSGSGFNGLGISSGPVSPVDGDGKYSSLLGQNFDEGKVLGHSSKYQHHTKSPTEYSSDVDERTRSMRSKKWSSPNLSKTRAPKPGPRTSSVDAMGGSEVHLHAVDESAQWDFGSATPNATPPATFQEPILDDSQLPLADSAHSPLKGTSGAKRRGKKPASKKTSPALSQGPSVPDRRSSLLHQDIPPPGELELEDIKSMSDGEVKDASAPLLSQNEEPKTLAIELGEDTEVTKRIRELKAKKEQREREARDTPTPDIAESTNGNYINGNTATPKRSKKPIGELKFPARRPSAPANDNRDSFLDEPPSPLTPTMLPINYSFVVDSLNGARPRPSTSYGTSYDSSKDPSDRTQSRPVSEGVAVVPAVPTMPTAAPAPPAIGGRSATSRSIASKSFFGRKDKENSKRAESPDVNGKDRTSLDAASQASKGHHRRSSSIASRRNRWSHPDLPSTVERRTSVKATGILSKREPVHKETVHEERPATPDTVGRAVESFIHAQRLSQKIRHPESGRVVSFSEVGAPKGNVVFCCVGMGLTRYVTAFYDELASTLNLRLITPDRPGVGESQPDPNGTPLSWADDVLFICSSLGVTKFSILAHSAGAIYALATALRIPQHIRGKVHLLAPWIPPSQMETIGAHNDPPPEVLLPKSQRFLRALPAPFLKVANSSFLSATSASLSPNLTPQSRKKRKSNTARSTSPASPSRPSATRRESILLMDTQDVPQTSHSSSLTLSGTPALPRTSDSALHPSALAPPPTHMRSISAPMSPATASFTTNTSSNPTLAAITRDPNLRRAYDERLTLAIWAAATTHANPAVDLLVCLERSQTIGFRYVDITRAVVVHHGAKDSRVPVDNVKWLGGRMRRCEVRVLPDEGHGLMASAGVMGNVLTEMAKEWDDWRAVVGKGKVDG</sequence>
<dbReference type="AlphaFoldDB" id="A0A6A6U0D2"/>
<feature type="compositionally biased region" description="Low complexity" evidence="1">
    <location>
        <begin position="903"/>
        <end position="912"/>
    </location>
</feature>
<evidence type="ECO:0000259" key="2">
    <source>
        <dbReference type="Pfam" id="PF00561"/>
    </source>
</evidence>
<feature type="compositionally biased region" description="Basic residues" evidence="1">
    <location>
        <begin position="609"/>
        <end position="625"/>
    </location>
</feature>
<dbReference type="InterPro" id="IPR000073">
    <property type="entry name" value="AB_hydrolase_1"/>
</dbReference>
<feature type="compositionally biased region" description="Polar residues" evidence="1">
    <location>
        <begin position="107"/>
        <end position="119"/>
    </location>
</feature>
<feature type="region of interest" description="Disordered" evidence="1">
    <location>
        <begin position="225"/>
        <end position="409"/>
    </location>
</feature>
<proteinExistence type="predicted"/>
<protein>
    <submittedName>
        <fullName evidence="3">Alpha/beta-hydrolase</fullName>
    </submittedName>
</protein>
<feature type="region of interest" description="Disordered" evidence="1">
    <location>
        <begin position="90"/>
        <end position="119"/>
    </location>
</feature>
<evidence type="ECO:0000313" key="4">
    <source>
        <dbReference type="Proteomes" id="UP000799302"/>
    </source>
</evidence>
<feature type="region of interest" description="Disordered" evidence="1">
    <location>
        <begin position="1"/>
        <end position="77"/>
    </location>
</feature>
<feature type="domain" description="AB hydrolase-1" evidence="2">
    <location>
        <begin position="706"/>
        <end position="894"/>
    </location>
</feature>
<dbReference type="GO" id="GO:0016787">
    <property type="term" value="F:hydrolase activity"/>
    <property type="evidence" value="ECO:0007669"/>
    <property type="project" value="UniProtKB-KW"/>
</dbReference>
<feature type="compositionally biased region" description="Basic residues" evidence="1">
    <location>
        <begin position="53"/>
        <end position="64"/>
    </location>
</feature>
<evidence type="ECO:0000313" key="3">
    <source>
        <dbReference type="EMBL" id="KAF2664887.1"/>
    </source>
</evidence>
<feature type="compositionally biased region" description="Basic and acidic residues" evidence="1">
    <location>
        <begin position="421"/>
        <end position="436"/>
    </location>
</feature>
<dbReference type="Proteomes" id="UP000799302">
    <property type="component" value="Unassembled WGS sequence"/>
</dbReference>
<feature type="region of interest" description="Disordered" evidence="1">
    <location>
        <begin position="165"/>
        <end position="201"/>
    </location>
</feature>
<dbReference type="Pfam" id="PF00561">
    <property type="entry name" value="Abhydrolase_1"/>
    <property type="match status" value="1"/>
</dbReference>
<dbReference type="PANTHER" id="PTHR43433">
    <property type="entry name" value="HYDROLASE, ALPHA/BETA FOLD FAMILY PROTEIN"/>
    <property type="match status" value="1"/>
</dbReference>
<feature type="compositionally biased region" description="Polar residues" evidence="1">
    <location>
        <begin position="442"/>
        <end position="456"/>
    </location>
</feature>
<feature type="region of interest" description="Disordered" evidence="1">
    <location>
        <begin position="421"/>
        <end position="666"/>
    </location>
</feature>
<dbReference type="Gene3D" id="3.40.50.1820">
    <property type="entry name" value="alpha/beta hydrolase"/>
    <property type="match status" value="1"/>
</dbReference>
<feature type="compositionally biased region" description="Polar residues" evidence="1">
    <location>
        <begin position="515"/>
        <end position="524"/>
    </location>
</feature>
<reference evidence="3" key="1">
    <citation type="journal article" date="2020" name="Stud. Mycol.">
        <title>101 Dothideomycetes genomes: a test case for predicting lifestyles and emergence of pathogens.</title>
        <authorList>
            <person name="Haridas S."/>
            <person name="Albert R."/>
            <person name="Binder M."/>
            <person name="Bloem J."/>
            <person name="Labutti K."/>
            <person name="Salamov A."/>
            <person name="Andreopoulos B."/>
            <person name="Baker S."/>
            <person name="Barry K."/>
            <person name="Bills G."/>
            <person name="Bluhm B."/>
            <person name="Cannon C."/>
            <person name="Castanera R."/>
            <person name="Culley D."/>
            <person name="Daum C."/>
            <person name="Ezra D."/>
            <person name="Gonzalez J."/>
            <person name="Henrissat B."/>
            <person name="Kuo A."/>
            <person name="Liang C."/>
            <person name="Lipzen A."/>
            <person name="Lutzoni F."/>
            <person name="Magnuson J."/>
            <person name="Mondo S."/>
            <person name="Nolan M."/>
            <person name="Ohm R."/>
            <person name="Pangilinan J."/>
            <person name="Park H.-J."/>
            <person name="Ramirez L."/>
            <person name="Alfaro M."/>
            <person name="Sun H."/>
            <person name="Tritt A."/>
            <person name="Yoshinaga Y."/>
            <person name="Zwiers L.-H."/>
            <person name="Turgeon B."/>
            <person name="Goodwin S."/>
            <person name="Spatafora J."/>
            <person name="Crous P."/>
            <person name="Grigoriev I."/>
        </authorList>
    </citation>
    <scope>NUCLEOTIDE SEQUENCE</scope>
    <source>
        <strain evidence="3">CBS 115976</strain>
    </source>
</reference>
<dbReference type="InterPro" id="IPR050471">
    <property type="entry name" value="AB_hydrolase"/>
</dbReference>
<feature type="compositionally biased region" description="Polar residues" evidence="1">
    <location>
        <begin position="40"/>
        <end position="51"/>
    </location>
</feature>
<keyword evidence="3" id="KW-0378">Hydrolase</keyword>
<feature type="compositionally biased region" description="Basic and acidic residues" evidence="1">
    <location>
        <begin position="578"/>
        <end position="600"/>
    </location>
</feature>
<organism evidence="3 4">
    <name type="scientific">Microthyrium microscopicum</name>
    <dbReference type="NCBI Taxonomy" id="703497"/>
    <lineage>
        <taxon>Eukaryota</taxon>
        <taxon>Fungi</taxon>
        <taxon>Dikarya</taxon>
        <taxon>Ascomycota</taxon>
        <taxon>Pezizomycotina</taxon>
        <taxon>Dothideomycetes</taxon>
        <taxon>Dothideomycetes incertae sedis</taxon>
        <taxon>Microthyriales</taxon>
        <taxon>Microthyriaceae</taxon>
        <taxon>Microthyrium</taxon>
    </lineage>
</organism>
<keyword evidence="4" id="KW-1185">Reference proteome</keyword>
<feature type="compositionally biased region" description="Basic and acidic residues" evidence="1">
    <location>
        <begin position="525"/>
        <end position="534"/>
    </location>
</feature>
<dbReference type="OrthoDB" id="435520at2759"/>
<evidence type="ECO:0000256" key="1">
    <source>
        <dbReference type="SAM" id="MobiDB-lite"/>
    </source>
</evidence>
<gene>
    <name evidence="3" type="ORF">BT63DRAFT_428844</name>
</gene>
<feature type="compositionally biased region" description="Low complexity" evidence="1">
    <location>
        <begin position="872"/>
        <end position="885"/>
    </location>
</feature>
<feature type="region of interest" description="Disordered" evidence="1">
    <location>
        <begin position="854"/>
        <end position="935"/>
    </location>
</feature>
<dbReference type="InterPro" id="IPR029058">
    <property type="entry name" value="AB_hydrolase_fold"/>
</dbReference>
<dbReference type="SUPFAM" id="SSF53474">
    <property type="entry name" value="alpha/beta-Hydrolases"/>
    <property type="match status" value="1"/>
</dbReference>
<feature type="compositionally biased region" description="Polar residues" evidence="1">
    <location>
        <begin position="344"/>
        <end position="354"/>
    </location>
</feature>
<feature type="compositionally biased region" description="Basic residues" evidence="1">
    <location>
        <begin position="334"/>
        <end position="343"/>
    </location>
</feature>
<dbReference type="PANTHER" id="PTHR43433:SF10">
    <property type="entry name" value="AB HYDROLASE-1 DOMAIN-CONTAINING PROTEIN"/>
    <property type="match status" value="1"/>
</dbReference>
<accession>A0A6A6U0D2</accession>